<dbReference type="GO" id="GO:0010183">
    <property type="term" value="P:pollen tube guidance"/>
    <property type="evidence" value="ECO:0007669"/>
    <property type="project" value="TreeGrafter"/>
</dbReference>
<evidence type="ECO:0000313" key="3">
    <source>
        <dbReference type="Proteomes" id="UP000479710"/>
    </source>
</evidence>
<dbReference type="GO" id="GO:0005886">
    <property type="term" value="C:plasma membrane"/>
    <property type="evidence" value="ECO:0007669"/>
    <property type="project" value="TreeGrafter"/>
</dbReference>
<dbReference type="PANTHER" id="PTHR37253:SF1">
    <property type="entry name" value="PROTEIN GAMETE EXPRESSED 3"/>
    <property type="match status" value="1"/>
</dbReference>
<sequence>MAMGTLHRLRLCLLLRSAGVARALGSPLIGHDGRIIACSGKNLVAFERNGSVAWIIPLGRTCKEDISPVAEREEVTSTF</sequence>
<protein>
    <submittedName>
        <fullName evidence="2">Uncharacterized protein</fullName>
    </submittedName>
</protein>
<proteinExistence type="predicted"/>
<dbReference type="OrthoDB" id="19653at2759"/>
<comment type="caution">
    <text evidence="2">The sequence shown here is derived from an EMBL/GenBank/DDBJ whole genome shotgun (WGS) entry which is preliminary data.</text>
</comment>
<organism evidence="2 3">
    <name type="scientific">Oryza meyeriana var. granulata</name>
    <dbReference type="NCBI Taxonomy" id="110450"/>
    <lineage>
        <taxon>Eukaryota</taxon>
        <taxon>Viridiplantae</taxon>
        <taxon>Streptophyta</taxon>
        <taxon>Embryophyta</taxon>
        <taxon>Tracheophyta</taxon>
        <taxon>Spermatophyta</taxon>
        <taxon>Magnoliopsida</taxon>
        <taxon>Liliopsida</taxon>
        <taxon>Poales</taxon>
        <taxon>Poaceae</taxon>
        <taxon>BOP clade</taxon>
        <taxon>Oryzoideae</taxon>
        <taxon>Oryzeae</taxon>
        <taxon>Oryzinae</taxon>
        <taxon>Oryza</taxon>
        <taxon>Oryza meyeriana</taxon>
    </lineage>
</organism>
<dbReference type="Proteomes" id="UP000479710">
    <property type="component" value="Unassembled WGS sequence"/>
</dbReference>
<accession>A0A6G1CG21</accession>
<dbReference type="PANTHER" id="PTHR37253">
    <property type="entry name" value="PROTEIN GAMETE EXPRESSED 3"/>
    <property type="match status" value="1"/>
</dbReference>
<feature type="signal peptide" evidence="1">
    <location>
        <begin position="1"/>
        <end position="23"/>
    </location>
</feature>
<dbReference type="AlphaFoldDB" id="A0A6G1CG21"/>
<keyword evidence="3" id="KW-1185">Reference proteome</keyword>
<reference evidence="2 3" key="1">
    <citation type="submission" date="2019-11" db="EMBL/GenBank/DDBJ databases">
        <title>Whole genome sequence of Oryza granulata.</title>
        <authorList>
            <person name="Li W."/>
        </authorList>
    </citation>
    <scope>NUCLEOTIDE SEQUENCE [LARGE SCALE GENOMIC DNA]</scope>
    <source>
        <strain evidence="3">cv. Menghai</strain>
        <tissue evidence="2">Leaf</tissue>
    </source>
</reference>
<keyword evidence="1" id="KW-0732">Signal</keyword>
<gene>
    <name evidence="2" type="ORF">E2562_008150</name>
</gene>
<evidence type="ECO:0000313" key="2">
    <source>
        <dbReference type="EMBL" id="KAF0898563.1"/>
    </source>
</evidence>
<dbReference type="InterPro" id="IPR045301">
    <property type="entry name" value="GEX3-like"/>
</dbReference>
<dbReference type="GO" id="GO:0009793">
    <property type="term" value="P:embryo development ending in seed dormancy"/>
    <property type="evidence" value="ECO:0007669"/>
    <property type="project" value="TreeGrafter"/>
</dbReference>
<name>A0A6G1CG21_9ORYZ</name>
<evidence type="ECO:0000256" key="1">
    <source>
        <dbReference type="SAM" id="SignalP"/>
    </source>
</evidence>
<feature type="chain" id="PRO_5026119139" evidence="1">
    <location>
        <begin position="24"/>
        <end position="79"/>
    </location>
</feature>
<dbReference type="EMBL" id="SPHZ02000009">
    <property type="protein sequence ID" value="KAF0898563.1"/>
    <property type="molecule type" value="Genomic_DNA"/>
</dbReference>